<evidence type="ECO:0000256" key="3">
    <source>
        <dbReference type="PIRSR" id="PIRSR000390-2"/>
    </source>
</evidence>
<comment type="similarity">
    <text evidence="1 4">Belongs to the DegT/DnrJ/EryC1 family.</text>
</comment>
<dbReference type="AlphaFoldDB" id="F0JC64"/>
<evidence type="ECO:0000256" key="2">
    <source>
        <dbReference type="PIRSR" id="PIRSR000390-1"/>
    </source>
</evidence>
<dbReference type="Gene3D" id="3.40.640.10">
    <property type="entry name" value="Type I PLP-dependent aspartate aminotransferase-like (Major domain)"/>
    <property type="match status" value="1"/>
</dbReference>
<proteinExistence type="inferred from homology"/>
<dbReference type="HOGENOM" id="CLU_033332_7_2_7"/>
<evidence type="ECO:0000313" key="6">
    <source>
        <dbReference type="EMBL" id="EGB15637.1"/>
    </source>
</evidence>
<feature type="region of interest" description="Disordered" evidence="5">
    <location>
        <begin position="1"/>
        <end position="53"/>
    </location>
</feature>
<keyword evidence="6" id="KW-0808">Transferase</keyword>
<dbReference type="InterPro" id="IPR015422">
    <property type="entry name" value="PyrdxlP-dep_Trfase_small"/>
</dbReference>
<dbReference type="Gene3D" id="3.90.1150.10">
    <property type="entry name" value="Aspartate Aminotransferase, domain 1"/>
    <property type="match status" value="1"/>
</dbReference>
<dbReference type="InterPro" id="IPR000653">
    <property type="entry name" value="DegT/StrS_aminotransferase"/>
</dbReference>
<name>F0JC64_9BACT</name>
<dbReference type="InterPro" id="IPR015424">
    <property type="entry name" value="PyrdxlP-dep_Trfase"/>
</dbReference>
<organism evidence="6 7">
    <name type="scientific">Pseudodesulfovibrio mercurii</name>
    <dbReference type="NCBI Taxonomy" id="641491"/>
    <lineage>
        <taxon>Bacteria</taxon>
        <taxon>Pseudomonadati</taxon>
        <taxon>Thermodesulfobacteriota</taxon>
        <taxon>Desulfovibrionia</taxon>
        <taxon>Desulfovibrionales</taxon>
        <taxon>Desulfovibrionaceae</taxon>
    </lineage>
</organism>
<dbReference type="GO" id="GO:0008483">
    <property type="term" value="F:transaminase activity"/>
    <property type="evidence" value="ECO:0007669"/>
    <property type="project" value="UniProtKB-KW"/>
</dbReference>
<keyword evidence="6" id="KW-0032">Aminotransferase</keyword>
<accession>F0JC64</accession>
<evidence type="ECO:0000256" key="5">
    <source>
        <dbReference type="SAM" id="MobiDB-lite"/>
    </source>
</evidence>
<keyword evidence="3 4" id="KW-0663">Pyridoxal phosphate</keyword>
<reference evidence="6 7" key="1">
    <citation type="journal article" date="2011" name="J. Bacteriol.">
        <title>Genome sequence of the mercury-methylating strain Desulfovibrio desulfuricans ND132.</title>
        <authorList>
            <person name="Brown S.D."/>
            <person name="Gilmour C.C."/>
            <person name="Kucken A.M."/>
            <person name="Wall J.D."/>
            <person name="Elias D.A."/>
            <person name="Brandt C.C."/>
            <person name="Podar M."/>
            <person name="Chertkov O."/>
            <person name="Held B."/>
            <person name="Bruce D.C."/>
            <person name="Detter J.C."/>
            <person name="Tapia R."/>
            <person name="Han C.S."/>
            <person name="Goodwin L.A."/>
            <person name="Cheng J.F."/>
            <person name="Pitluck S."/>
            <person name="Woyke T."/>
            <person name="Mikhailova N."/>
            <person name="Ivanova N.N."/>
            <person name="Han J."/>
            <person name="Lucas S."/>
            <person name="Lapidus A.L."/>
            <person name="Land M.L."/>
            <person name="Hauser L.J."/>
            <person name="Palumbo A.V."/>
        </authorList>
    </citation>
    <scope>NUCLEOTIDE SEQUENCE [LARGE SCALE GENOMIC DNA]</scope>
    <source>
        <strain evidence="6 7">ND132</strain>
    </source>
</reference>
<keyword evidence="7" id="KW-1185">Reference proteome</keyword>
<dbReference type="EMBL" id="CP003220">
    <property type="protein sequence ID" value="EGB15637.1"/>
    <property type="molecule type" value="Genomic_DNA"/>
</dbReference>
<dbReference type="KEGG" id="ddn:DND132_2434"/>
<dbReference type="eggNOG" id="COG0399">
    <property type="taxonomic scope" value="Bacteria"/>
</dbReference>
<evidence type="ECO:0000313" key="7">
    <source>
        <dbReference type="Proteomes" id="UP000007845"/>
    </source>
</evidence>
<dbReference type="InterPro" id="IPR015421">
    <property type="entry name" value="PyrdxlP-dep_Trfase_major"/>
</dbReference>
<dbReference type="PIRSF" id="PIRSF000390">
    <property type="entry name" value="PLP_StrS"/>
    <property type="match status" value="1"/>
</dbReference>
<sequence>MIHANKPQVRPESCFAPGRDKGVTHARPAGVRPVVDPLPPERIENRRHRPNAMPEQEPLMRLIRPYIAFADVEADIRAVFDSGMFTRGANVAAFAGDLARYTGAGHAFPTTSATTALSLTLAVLKIGPGDEVAVSDYSFPATANVVETAGARPVFCDVDPDTWNMDPDCLVKRLGPKTRAVIFVDGLGNPTGLHRVRDLCRERGLPLIEDAACALGSAEQGERCGRVADLTCFSFHPRKLLTTGEGGAVTTDDPALAERLGLLLNHGGETVDGRPDFTAPGFNYRMSEIQALMGRAQLPRLDAIIGRRRALLDRCAEAFAPLGLRAQAVGPDVVHNVQSMAFAVPQGMDRDGLIRHLAGRGVESTIGTYCLSGTKFYREKYRDVQPNAERLQATTITLPCHDEVDADRLIAAVTSFAGRGRGTKEERS</sequence>
<dbReference type="SUPFAM" id="SSF53383">
    <property type="entry name" value="PLP-dependent transferases"/>
    <property type="match status" value="1"/>
</dbReference>
<protein>
    <submittedName>
        <fullName evidence="6">DegT/DnrJ/EryC1/StrS aminotransferase</fullName>
    </submittedName>
</protein>
<feature type="active site" description="Proton acceptor" evidence="2">
    <location>
        <position position="239"/>
    </location>
</feature>
<evidence type="ECO:0000256" key="4">
    <source>
        <dbReference type="RuleBase" id="RU004508"/>
    </source>
</evidence>
<feature type="modified residue" description="N6-(pyridoxal phosphate)lysine" evidence="3">
    <location>
        <position position="239"/>
    </location>
</feature>
<gene>
    <name evidence="6" type="ORF">DND132_2434</name>
</gene>
<dbReference type="CDD" id="cd00616">
    <property type="entry name" value="AHBA_syn"/>
    <property type="match status" value="1"/>
</dbReference>
<dbReference type="SMR" id="F0JC64"/>
<evidence type="ECO:0000256" key="1">
    <source>
        <dbReference type="ARBA" id="ARBA00037999"/>
    </source>
</evidence>
<dbReference type="PANTHER" id="PTHR30244">
    <property type="entry name" value="TRANSAMINASE"/>
    <property type="match status" value="1"/>
</dbReference>
<dbReference type="STRING" id="641491.DND132_2434"/>
<dbReference type="Pfam" id="PF01041">
    <property type="entry name" value="DegT_DnrJ_EryC1"/>
    <property type="match status" value="1"/>
</dbReference>
<dbReference type="GO" id="GO:0000271">
    <property type="term" value="P:polysaccharide biosynthetic process"/>
    <property type="evidence" value="ECO:0007669"/>
    <property type="project" value="TreeGrafter"/>
</dbReference>
<dbReference type="Proteomes" id="UP000007845">
    <property type="component" value="Chromosome"/>
</dbReference>
<dbReference type="GO" id="GO:0030170">
    <property type="term" value="F:pyridoxal phosphate binding"/>
    <property type="evidence" value="ECO:0007669"/>
    <property type="project" value="TreeGrafter"/>
</dbReference>
<dbReference type="PANTHER" id="PTHR30244:SF34">
    <property type="entry name" value="DTDP-4-AMINO-4,6-DIDEOXYGALACTOSE TRANSAMINASE"/>
    <property type="match status" value="1"/>
</dbReference>